<dbReference type="Proteomes" id="UP000008022">
    <property type="component" value="Unassembled WGS sequence"/>
</dbReference>
<protein>
    <recommendedName>
        <fullName evidence="4">CCHC-type domain-containing protein</fullName>
    </recommendedName>
</protein>
<dbReference type="STRING" id="4529.A0A0E0NVQ0"/>
<proteinExistence type="predicted"/>
<feature type="compositionally biased region" description="Polar residues" evidence="1">
    <location>
        <begin position="46"/>
        <end position="75"/>
    </location>
</feature>
<sequence>MARRSTRQTRAPNRFGFEEEPVQSEIPNQPVNQANEQEAESDHTVASESVNNARESSQQTTVINSKSLEGSNSVSCPPPPKRRGHKAGVECFICHEMGHYSWYCPQKVKSKQVQPTASLPSVPGPKSSKSPNSGSVSLTSPPVGQSHLNHVQVETKGKVMNLEQAEEQNPQEETNPQ</sequence>
<dbReference type="HOGENOM" id="CLU_110004_0_0_1"/>
<feature type="region of interest" description="Disordered" evidence="1">
    <location>
        <begin position="109"/>
        <end position="177"/>
    </location>
</feature>
<dbReference type="GO" id="GO:0008270">
    <property type="term" value="F:zinc ion binding"/>
    <property type="evidence" value="ECO:0007669"/>
    <property type="project" value="InterPro"/>
</dbReference>
<dbReference type="GO" id="GO:0003676">
    <property type="term" value="F:nucleic acid binding"/>
    <property type="evidence" value="ECO:0007669"/>
    <property type="project" value="InterPro"/>
</dbReference>
<dbReference type="Gramene" id="ORUFI03G19800.1">
    <property type="protein sequence ID" value="ORUFI03G19800.1"/>
    <property type="gene ID" value="ORUFI03G19800"/>
</dbReference>
<organism evidence="2 3">
    <name type="scientific">Oryza rufipogon</name>
    <name type="common">Brownbeard rice</name>
    <name type="synonym">Asian wild rice</name>
    <dbReference type="NCBI Taxonomy" id="4529"/>
    <lineage>
        <taxon>Eukaryota</taxon>
        <taxon>Viridiplantae</taxon>
        <taxon>Streptophyta</taxon>
        <taxon>Embryophyta</taxon>
        <taxon>Tracheophyta</taxon>
        <taxon>Spermatophyta</taxon>
        <taxon>Magnoliopsida</taxon>
        <taxon>Liliopsida</taxon>
        <taxon>Poales</taxon>
        <taxon>Poaceae</taxon>
        <taxon>BOP clade</taxon>
        <taxon>Oryzoideae</taxon>
        <taxon>Oryzeae</taxon>
        <taxon>Oryzinae</taxon>
        <taxon>Oryza</taxon>
    </lineage>
</organism>
<evidence type="ECO:0000256" key="1">
    <source>
        <dbReference type="SAM" id="MobiDB-lite"/>
    </source>
</evidence>
<name>A0A0E0NVQ0_ORYRU</name>
<reference evidence="3" key="1">
    <citation type="submission" date="2013-06" db="EMBL/GenBank/DDBJ databases">
        <authorList>
            <person name="Zhao Q."/>
        </authorList>
    </citation>
    <scope>NUCLEOTIDE SEQUENCE</scope>
    <source>
        <strain evidence="3">cv. W1943</strain>
    </source>
</reference>
<reference evidence="2" key="2">
    <citation type="submission" date="2015-06" db="UniProtKB">
        <authorList>
            <consortium name="EnsemblPlants"/>
        </authorList>
    </citation>
    <scope>IDENTIFICATION</scope>
</reference>
<evidence type="ECO:0008006" key="4">
    <source>
        <dbReference type="Google" id="ProtNLM"/>
    </source>
</evidence>
<feature type="compositionally biased region" description="Low complexity" evidence="1">
    <location>
        <begin position="118"/>
        <end position="138"/>
    </location>
</feature>
<feature type="compositionally biased region" description="Polar residues" evidence="1">
    <location>
        <begin position="139"/>
        <end position="149"/>
    </location>
</feature>
<dbReference type="Gene3D" id="4.10.60.10">
    <property type="entry name" value="Zinc finger, CCHC-type"/>
    <property type="match status" value="1"/>
</dbReference>
<evidence type="ECO:0000313" key="3">
    <source>
        <dbReference type="Proteomes" id="UP000008022"/>
    </source>
</evidence>
<dbReference type="AlphaFoldDB" id="A0A0E0NVQ0"/>
<feature type="region of interest" description="Disordered" evidence="1">
    <location>
        <begin position="1"/>
        <end position="85"/>
    </location>
</feature>
<dbReference type="EnsemblPlants" id="ORUFI03G19800.1">
    <property type="protein sequence ID" value="ORUFI03G19800.1"/>
    <property type="gene ID" value="ORUFI03G19800"/>
</dbReference>
<accession>A0A0E0NVQ0</accession>
<dbReference type="OMA" id="GNDHAPA"/>
<dbReference type="InterPro" id="IPR036875">
    <property type="entry name" value="Znf_CCHC_sf"/>
</dbReference>
<dbReference type="SUPFAM" id="SSF57756">
    <property type="entry name" value="Retrovirus zinc finger-like domains"/>
    <property type="match status" value="1"/>
</dbReference>
<feature type="compositionally biased region" description="Polar residues" evidence="1">
    <location>
        <begin position="25"/>
        <end position="36"/>
    </location>
</feature>
<keyword evidence="3" id="KW-1185">Reference proteome</keyword>
<evidence type="ECO:0000313" key="2">
    <source>
        <dbReference type="EnsemblPlants" id="ORUFI03G19800.1"/>
    </source>
</evidence>